<keyword evidence="2" id="KW-0413">Isomerase</keyword>
<evidence type="ECO:0000313" key="4">
    <source>
        <dbReference type="EMBL" id="RDK95543.1"/>
    </source>
</evidence>
<evidence type="ECO:0000256" key="3">
    <source>
        <dbReference type="ARBA" id="ARBA00036324"/>
    </source>
</evidence>
<dbReference type="PROSITE" id="PS00430">
    <property type="entry name" value="TONB_DEPENDENT_REC_1"/>
    <property type="match status" value="1"/>
</dbReference>
<dbReference type="EMBL" id="QRAP01000002">
    <property type="protein sequence ID" value="RDK95543.1"/>
    <property type="molecule type" value="Genomic_DNA"/>
</dbReference>
<keyword evidence="5" id="KW-1185">Reference proteome</keyword>
<sequence length="139" mass="15523">MIKSEIIHPELLCALAKCGHKAKILIADSNYSFVTNASRHATIIYLNLSPGMISSTIILDKILCHINVESATLMAYPEDFDNTIEREYKKQLPASVEMAYVDRQAFYDMAKSDDTLLVIASGETRRFANILLTVGVVLR</sequence>
<dbReference type="SUPFAM" id="SSF102546">
    <property type="entry name" value="RbsD-like"/>
    <property type="match status" value="1"/>
</dbReference>
<dbReference type="OrthoDB" id="9805009at2"/>
<comment type="catalytic activity">
    <reaction evidence="1">
        <text>beta-D-ribopyranose = beta-D-ribofuranose</text>
        <dbReference type="Rhea" id="RHEA:25432"/>
        <dbReference type="ChEBI" id="CHEBI:27476"/>
        <dbReference type="ChEBI" id="CHEBI:47002"/>
        <dbReference type="EC" id="5.4.99.62"/>
    </reaction>
</comment>
<evidence type="ECO:0000256" key="1">
    <source>
        <dbReference type="ARBA" id="ARBA00000223"/>
    </source>
</evidence>
<gene>
    <name evidence="4" type="ORF">C8D90_10214</name>
</gene>
<dbReference type="InterPro" id="IPR023750">
    <property type="entry name" value="RbsD-like_sf"/>
</dbReference>
<dbReference type="InterPro" id="IPR050443">
    <property type="entry name" value="RbsD/FucU_mutarotase"/>
</dbReference>
<evidence type="ECO:0000256" key="2">
    <source>
        <dbReference type="ARBA" id="ARBA00023235"/>
    </source>
</evidence>
<dbReference type="GO" id="GO:0062193">
    <property type="term" value="F:D-ribose pyranase activity"/>
    <property type="evidence" value="ECO:0007669"/>
    <property type="project" value="UniProtKB-EC"/>
</dbReference>
<dbReference type="AlphaFoldDB" id="A0A370R0U1"/>
<dbReference type="InterPro" id="IPR010916">
    <property type="entry name" value="TonB_box_CS"/>
</dbReference>
<dbReference type="RefSeq" id="WP_115457294.1">
    <property type="nucleotide sequence ID" value="NZ_QRAP01000002.1"/>
</dbReference>
<proteinExistence type="predicted"/>
<comment type="caution">
    <text evidence="4">The sequence shown here is derived from an EMBL/GenBank/DDBJ whole genome shotgun (WGS) entry which is preliminary data.</text>
</comment>
<dbReference type="Proteomes" id="UP000254848">
    <property type="component" value="Unassembled WGS sequence"/>
</dbReference>
<evidence type="ECO:0000313" key="5">
    <source>
        <dbReference type="Proteomes" id="UP000254848"/>
    </source>
</evidence>
<reference evidence="4 5" key="1">
    <citation type="submission" date="2018-07" db="EMBL/GenBank/DDBJ databases">
        <title>Genomic Encyclopedia of Type Strains, Phase IV (KMG-IV): sequencing the most valuable type-strain genomes for metagenomic binning, comparative biology and taxonomic classification.</title>
        <authorList>
            <person name="Goeker M."/>
        </authorList>
    </citation>
    <scope>NUCLEOTIDE SEQUENCE [LARGE SCALE GENOMIC DNA]</scope>
    <source>
        <strain evidence="4 5">DSM 103736</strain>
    </source>
</reference>
<dbReference type="PANTHER" id="PTHR31690:SF4">
    <property type="entry name" value="FUCOSE MUTAROTASE"/>
    <property type="match status" value="1"/>
</dbReference>
<dbReference type="GO" id="GO:0006004">
    <property type="term" value="P:fucose metabolic process"/>
    <property type="evidence" value="ECO:0007669"/>
    <property type="project" value="TreeGrafter"/>
</dbReference>
<dbReference type="Gene3D" id="3.40.1650.10">
    <property type="entry name" value="RbsD-like domain"/>
    <property type="match status" value="1"/>
</dbReference>
<comment type="catalytic activity">
    <reaction evidence="3">
        <text>alpha-L-fucose = beta-L-fucose</text>
        <dbReference type="Rhea" id="RHEA:25580"/>
        <dbReference type="ChEBI" id="CHEBI:42548"/>
        <dbReference type="ChEBI" id="CHEBI:42589"/>
        <dbReference type="EC" id="5.1.3.29"/>
    </reaction>
</comment>
<name>A0A370R0U1_9GAMM</name>
<dbReference type="GO" id="GO:0036373">
    <property type="term" value="F:L-fucose mutarotase activity"/>
    <property type="evidence" value="ECO:0007669"/>
    <property type="project" value="UniProtKB-EC"/>
</dbReference>
<organism evidence="4 5">
    <name type="scientific">Enterobacillus tribolii</name>
    <dbReference type="NCBI Taxonomy" id="1487935"/>
    <lineage>
        <taxon>Bacteria</taxon>
        <taxon>Pseudomonadati</taxon>
        <taxon>Pseudomonadota</taxon>
        <taxon>Gammaproteobacteria</taxon>
        <taxon>Enterobacterales</taxon>
        <taxon>Hafniaceae</taxon>
        <taxon>Enterobacillus</taxon>
    </lineage>
</organism>
<accession>A0A370R0U1</accession>
<dbReference type="Pfam" id="PF05025">
    <property type="entry name" value="RbsD_FucU"/>
    <property type="match status" value="1"/>
</dbReference>
<protein>
    <submittedName>
        <fullName evidence="4">L-fucose mutarotase</fullName>
    </submittedName>
</protein>
<dbReference type="PANTHER" id="PTHR31690">
    <property type="entry name" value="FUCOSE MUTAROTASE"/>
    <property type="match status" value="1"/>
</dbReference>
<dbReference type="GO" id="GO:0042806">
    <property type="term" value="F:fucose binding"/>
    <property type="evidence" value="ECO:0007669"/>
    <property type="project" value="TreeGrafter"/>
</dbReference>
<dbReference type="InterPro" id="IPR007721">
    <property type="entry name" value="RbsD_FucU"/>
</dbReference>